<gene>
    <name evidence="1" type="ORF">B0T14DRAFT_413068</name>
</gene>
<proteinExistence type="predicted"/>
<dbReference type="AlphaFoldDB" id="A0AA40BX02"/>
<name>A0AA40BX02_9PEZI</name>
<feature type="non-terminal residue" evidence="1">
    <location>
        <position position="122"/>
    </location>
</feature>
<evidence type="ECO:0000313" key="1">
    <source>
        <dbReference type="EMBL" id="KAK0616642.1"/>
    </source>
</evidence>
<organism evidence="1 2">
    <name type="scientific">Immersiella caudata</name>
    <dbReference type="NCBI Taxonomy" id="314043"/>
    <lineage>
        <taxon>Eukaryota</taxon>
        <taxon>Fungi</taxon>
        <taxon>Dikarya</taxon>
        <taxon>Ascomycota</taxon>
        <taxon>Pezizomycotina</taxon>
        <taxon>Sordariomycetes</taxon>
        <taxon>Sordariomycetidae</taxon>
        <taxon>Sordariales</taxon>
        <taxon>Lasiosphaeriaceae</taxon>
        <taxon>Immersiella</taxon>
    </lineage>
</organism>
<sequence length="122" mass="13064">EGTQRVCYGYIGGLPQNIDLDELEYIVAGFRGETADRPKFLTMPANPNLQGCDEWTMGEPVGSVLVLAKHTLKRANSSVLLDDTADTIDGGLNATPEQRAKSIMGCGINGGQWLVQVNASNP</sequence>
<feature type="non-terminal residue" evidence="1">
    <location>
        <position position="1"/>
    </location>
</feature>
<dbReference type="EMBL" id="JAULSU010000005">
    <property type="protein sequence ID" value="KAK0616642.1"/>
    <property type="molecule type" value="Genomic_DNA"/>
</dbReference>
<comment type="caution">
    <text evidence="1">The sequence shown here is derived from an EMBL/GenBank/DDBJ whole genome shotgun (WGS) entry which is preliminary data.</text>
</comment>
<keyword evidence="2" id="KW-1185">Reference proteome</keyword>
<reference evidence="1" key="1">
    <citation type="submission" date="2023-06" db="EMBL/GenBank/DDBJ databases">
        <title>Genome-scale phylogeny and comparative genomics of the fungal order Sordariales.</title>
        <authorList>
            <consortium name="Lawrence Berkeley National Laboratory"/>
            <person name="Hensen N."/>
            <person name="Bonometti L."/>
            <person name="Westerberg I."/>
            <person name="Brannstrom I.O."/>
            <person name="Guillou S."/>
            <person name="Cros-Aarteil S."/>
            <person name="Calhoun S."/>
            <person name="Haridas S."/>
            <person name="Kuo A."/>
            <person name="Mondo S."/>
            <person name="Pangilinan J."/>
            <person name="Riley R."/>
            <person name="Labutti K."/>
            <person name="Andreopoulos B."/>
            <person name="Lipzen A."/>
            <person name="Chen C."/>
            <person name="Yanf M."/>
            <person name="Daum C."/>
            <person name="Ng V."/>
            <person name="Clum A."/>
            <person name="Steindorff A."/>
            <person name="Ohm R."/>
            <person name="Martin F."/>
            <person name="Silar P."/>
            <person name="Natvig D."/>
            <person name="Lalanne C."/>
            <person name="Gautier V."/>
            <person name="Ament-Velasquez S.L."/>
            <person name="Kruys A."/>
            <person name="Hutchinson M.I."/>
            <person name="Powell A.J."/>
            <person name="Barry K."/>
            <person name="Miller A.N."/>
            <person name="Grigoriev I.V."/>
            <person name="Debuchy R."/>
            <person name="Gladieux P."/>
            <person name="Thoren M.H."/>
            <person name="Johannesson H."/>
        </authorList>
    </citation>
    <scope>NUCLEOTIDE SEQUENCE</scope>
    <source>
        <strain evidence="1">CBS 606.72</strain>
    </source>
</reference>
<evidence type="ECO:0000313" key="2">
    <source>
        <dbReference type="Proteomes" id="UP001175000"/>
    </source>
</evidence>
<protein>
    <submittedName>
        <fullName evidence="1">Uncharacterized protein</fullName>
    </submittedName>
</protein>
<accession>A0AA40BX02</accession>
<dbReference type="Proteomes" id="UP001175000">
    <property type="component" value="Unassembled WGS sequence"/>
</dbReference>